<keyword evidence="5" id="KW-0551">Lipid droplet</keyword>
<comment type="similarity">
    <text evidence="4">Belongs to the oleosin family.</text>
</comment>
<dbReference type="Proteomes" id="UP001497480">
    <property type="component" value="Unassembled WGS sequence"/>
</dbReference>
<organism evidence="11 12">
    <name type="scientific">Lupinus luteus</name>
    <name type="common">European yellow lupine</name>
    <dbReference type="NCBI Taxonomy" id="3873"/>
    <lineage>
        <taxon>Eukaryota</taxon>
        <taxon>Viridiplantae</taxon>
        <taxon>Streptophyta</taxon>
        <taxon>Embryophyta</taxon>
        <taxon>Tracheophyta</taxon>
        <taxon>Spermatophyta</taxon>
        <taxon>Magnoliopsida</taxon>
        <taxon>eudicotyledons</taxon>
        <taxon>Gunneridae</taxon>
        <taxon>Pentapetalae</taxon>
        <taxon>rosids</taxon>
        <taxon>fabids</taxon>
        <taxon>Fabales</taxon>
        <taxon>Fabaceae</taxon>
        <taxon>Papilionoideae</taxon>
        <taxon>50 kb inversion clade</taxon>
        <taxon>genistoids sensu lato</taxon>
        <taxon>core genistoids</taxon>
        <taxon>Genisteae</taxon>
        <taxon>Lupinus</taxon>
    </lineage>
</organism>
<evidence type="ECO:0000313" key="12">
    <source>
        <dbReference type="Proteomes" id="UP001497480"/>
    </source>
</evidence>
<evidence type="ECO:0000256" key="1">
    <source>
        <dbReference type="ARBA" id="ARBA00002582"/>
    </source>
</evidence>
<dbReference type="AlphaFoldDB" id="A0AAV1X6P2"/>
<feature type="region of interest" description="Disordered" evidence="9">
    <location>
        <begin position="1"/>
        <end position="32"/>
    </location>
</feature>
<dbReference type="EMBL" id="CAXHTB010000012">
    <property type="protein sequence ID" value="CAL0317290.1"/>
    <property type="molecule type" value="Genomic_DNA"/>
</dbReference>
<keyword evidence="8 10" id="KW-0472">Membrane</keyword>
<dbReference type="PANTHER" id="PTHR33203:SF63">
    <property type="entry name" value="OLEOSIN 18.2 KDA"/>
    <property type="match status" value="1"/>
</dbReference>
<evidence type="ECO:0000256" key="5">
    <source>
        <dbReference type="ARBA" id="ARBA00022677"/>
    </source>
</evidence>
<feature type="region of interest" description="Disordered" evidence="9">
    <location>
        <begin position="188"/>
        <end position="211"/>
    </location>
</feature>
<evidence type="ECO:0000256" key="9">
    <source>
        <dbReference type="SAM" id="MobiDB-lite"/>
    </source>
</evidence>
<sequence>MAATTTVSDRTATPQHVQVHTTTTQRYEGSATNPTYRFEGGVGRFGGGGGGGGYDNSGGIFSLFSSGKGRGGGPSATHTLAVVIGVPIGGLLLFLAGLSFVGSLIGLAVVTPLAILFSPVLVPAALTIGLAVAGILASQACGVMGLMSFSWMVNFIMQTQGGAYTSVPEMAKHRVADAVEYVGQKTKDVGQKTKEVGQDIQSKAHEAKRNT</sequence>
<comment type="caution">
    <text evidence="11">The sequence shown here is derived from an EMBL/GenBank/DDBJ whole genome shotgun (WGS) entry which is preliminary data.</text>
</comment>
<comment type="function">
    <text evidence="1">May have a structural role to stabilize the lipid body during desiccation of the seed by preventing coalescence of the oil. Probably interacts with both lipid and phospholipid moieties of lipid bodies. May also provide recognition signals for specific lipase anchorage in lipolysis during seedling growth.</text>
</comment>
<feature type="compositionally biased region" description="Low complexity" evidence="9">
    <location>
        <begin position="11"/>
        <end position="25"/>
    </location>
</feature>
<evidence type="ECO:0000256" key="6">
    <source>
        <dbReference type="ARBA" id="ARBA00022692"/>
    </source>
</evidence>
<protein>
    <recommendedName>
        <fullName evidence="13">Oleosin</fullName>
    </recommendedName>
</protein>
<keyword evidence="6 10" id="KW-0812">Transmembrane</keyword>
<evidence type="ECO:0000256" key="8">
    <source>
        <dbReference type="ARBA" id="ARBA00023136"/>
    </source>
</evidence>
<comment type="subcellular location">
    <subcellularLocation>
        <location evidence="3">Lipid droplet</location>
    </subcellularLocation>
    <subcellularLocation>
        <location evidence="2">Membrane</location>
        <topology evidence="2">Multi-pass membrane protein</topology>
    </subcellularLocation>
</comment>
<gene>
    <name evidence="11" type="ORF">LLUT_LOCUS18350</name>
</gene>
<evidence type="ECO:0000256" key="4">
    <source>
        <dbReference type="ARBA" id="ARBA00010858"/>
    </source>
</evidence>
<proteinExistence type="inferred from homology"/>
<reference evidence="11 12" key="1">
    <citation type="submission" date="2024-03" db="EMBL/GenBank/DDBJ databases">
        <authorList>
            <person name="Martinez-Hernandez J."/>
        </authorList>
    </citation>
    <scope>NUCLEOTIDE SEQUENCE [LARGE SCALE GENOMIC DNA]</scope>
</reference>
<evidence type="ECO:0000313" key="11">
    <source>
        <dbReference type="EMBL" id="CAL0317290.1"/>
    </source>
</evidence>
<name>A0AAV1X6P2_LUPLU</name>
<keyword evidence="7 10" id="KW-1133">Transmembrane helix</keyword>
<dbReference type="PANTHER" id="PTHR33203">
    <property type="entry name" value="OLEOSIN"/>
    <property type="match status" value="1"/>
</dbReference>
<dbReference type="GO" id="GO:0050826">
    <property type="term" value="P:response to freezing"/>
    <property type="evidence" value="ECO:0007669"/>
    <property type="project" value="TreeGrafter"/>
</dbReference>
<evidence type="ECO:0000256" key="7">
    <source>
        <dbReference type="ARBA" id="ARBA00022989"/>
    </source>
</evidence>
<dbReference type="InterPro" id="IPR000136">
    <property type="entry name" value="Oleosin"/>
</dbReference>
<dbReference type="GO" id="GO:0016020">
    <property type="term" value="C:membrane"/>
    <property type="evidence" value="ECO:0007669"/>
    <property type="project" value="UniProtKB-SubCell"/>
</dbReference>
<evidence type="ECO:0008006" key="13">
    <source>
        <dbReference type="Google" id="ProtNLM"/>
    </source>
</evidence>
<dbReference type="GO" id="GO:0019915">
    <property type="term" value="P:lipid storage"/>
    <property type="evidence" value="ECO:0007669"/>
    <property type="project" value="TreeGrafter"/>
</dbReference>
<keyword evidence="12" id="KW-1185">Reference proteome</keyword>
<dbReference type="Pfam" id="PF01277">
    <property type="entry name" value="Oleosin"/>
    <property type="match status" value="1"/>
</dbReference>
<feature type="transmembrane region" description="Helical" evidence="10">
    <location>
        <begin position="80"/>
        <end position="107"/>
    </location>
</feature>
<evidence type="ECO:0000256" key="3">
    <source>
        <dbReference type="ARBA" id="ARBA00004502"/>
    </source>
</evidence>
<feature type="compositionally biased region" description="Polar residues" evidence="9">
    <location>
        <begin position="1"/>
        <end position="10"/>
    </location>
</feature>
<evidence type="ECO:0000256" key="10">
    <source>
        <dbReference type="SAM" id="Phobius"/>
    </source>
</evidence>
<dbReference type="GO" id="GO:0012511">
    <property type="term" value="C:monolayer-surrounded lipid storage body"/>
    <property type="evidence" value="ECO:0007669"/>
    <property type="project" value="InterPro"/>
</dbReference>
<dbReference type="GO" id="GO:0010344">
    <property type="term" value="P:seed oilbody biogenesis"/>
    <property type="evidence" value="ECO:0007669"/>
    <property type="project" value="TreeGrafter"/>
</dbReference>
<accession>A0AAV1X6P2</accession>
<evidence type="ECO:0000256" key="2">
    <source>
        <dbReference type="ARBA" id="ARBA00004141"/>
    </source>
</evidence>